<evidence type="ECO:0000256" key="8">
    <source>
        <dbReference type="ARBA" id="ARBA00034617"/>
    </source>
</evidence>
<name>A0A0A2G403_9PORP</name>
<dbReference type="GO" id="GO:0033202">
    <property type="term" value="C:DNA helicase complex"/>
    <property type="evidence" value="ECO:0007669"/>
    <property type="project" value="TreeGrafter"/>
</dbReference>
<comment type="caution">
    <text evidence="15">The sequence shown here is derived from an EMBL/GenBank/DDBJ whole genome shotgun (WGS) entry which is preliminary data.</text>
</comment>
<comment type="catalytic activity">
    <reaction evidence="11">
        <text>ATP + H2O = ADP + phosphate + H(+)</text>
        <dbReference type="Rhea" id="RHEA:13065"/>
        <dbReference type="ChEBI" id="CHEBI:15377"/>
        <dbReference type="ChEBI" id="CHEBI:15378"/>
        <dbReference type="ChEBI" id="CHEBI:30616"/>
        <dbReference type="ChEBI" id="CHEBI:43474"/>
        <dbReference type="ChEBI" id="CHEBI:456216"/>
        <dbReference type="EC" id="5.6.2.4"/>
    </reaction>
</comment>
<dbReference type="Pfam" id="PF00580">
    <property type="entry name" value="UvrD-helicase"/>
    <property type="match status" value="1"/>
</dbReference>
<dbReference type="Gene3D" id="1.10.486.10">
    <property type="entry name" value="PCRA, domain 4"/>
    <property type="match status" value="1"/>
</dbReference>
<dbReference type="Proteomes" id="UP000030134">
    <property type="component" value="Unassembled WGS sequence"/>
</dbReference>
<keyword evidence="6" id="KW-0238">DNA-binding</keyword>
<dbReference type="GO" id="GO:0003677">
    <property type="term" value="F:DNA binding"/>
    <property type="evidence" value="ECO:0007669"/>
    <property type="project" value="UniProtKB-KW"/>
</dbReference>
<dbReference type="Gene3D" id="1.10.10.160">
    <property type="match status" value="1"/>
</dbReference>
<dbReference type="CDD" id="cd18807">
    <property type="entry name" value="SF1_C_UvrD"/>
    <property type="match status" value="1"/>
</dbReference>
<dbReference type="PROSITE" id="PS51217">
    <property type="entry name" value="UVRD_HELICASE_CTER"/>
    <property type="match status" value="1"/>
</dbReference>
<keyword evidence="4 12" id="KW-0347">Helicase</keyword>
<dbReference type="OrthoDB" id="9810135at2"/>
<comment type="catalytic activity">
    <reaction evidence="8">
        <text>Couples ATP hydrolysis with the unwinding of duplex DNA by translocating in the 3'-5' direction.</text>
        <dbReference type="EC" id="5.6.2.4"/>
    </reaction>
</comment>
<evidence type="ECO:0000313" key="15">
    <source>
        <dbReference type="EMBL" id="KGN97946.1"/>
    </source>
</evidence>
<evidence type="ECO:0000256" key="1">
    <source>
        <dbReference type="ARBA" id="ARBA00009922"/>
    </source>
</evidence>
<dbReference type="CDD" id="cd17932">
    <property type="entry name" value="DEXQc_UvrD"/>
    <property type="match status" value="1"/>
</dbReference>
<evidence type="ECO:0000256" key="12">
    <source>
        <dbReference type="PROSITE-ProRule" id="PRU00560"/>
    </source>
</evidence>
<dbReference type="InterPro" id="IPR013986">
    <property type="entry name" value="DExx_box_DNA_helicase_dom_sf"/>
</dbReference>
<dbReference type="Pfam" id="PF13361">
    <property type="entry name" value="UvrD_C"/>
    <property type="match status" value="2"/>
</dbReference>
<feature type="domain" description="UvrD-like helicase C-terminal" evidence="14">
    <location>
        <begin position="292"/>
        <end position="583"/>
    </location>
</feature>
<dbReference type="GO" id="GO:0016887">
    <property type="term" value="F:ATP hydrolysis activity"/>
    <property type="evidence" value="ECO:0007669"/>
    <property type="project" value="RHEA"/>
</dbReference>
<feature type="binding site" evidence="12">
    <location>
        <begin position="27"/>
        <end position="34"/>
    </location>
    <ligand>
        <name>ATP</name>
        <dbReference type="ChEBI" id="CHEBI:30616"/>
    </ligand>
</feature>
<evidence type="ECO:0000259" key="13">
    <source>
        <dbReference type="PROSITE" id="PS51198"/>
    </source>
</evidence>
<evidence type="ECO:0000256" key="7">
    <source>
        <dbReference type="ARBA" id="ARBA00023235"/>
    </source>
</evidence>
<evidence type="ECO:0000256" key="4">
    <source>
        <dbReference type="ARBA" id="ARBA00022806"/>
    </source>
</evidence>
<keyword evidence="5 12" id="KW-0067">ATP-binding</keyword>
<dbReference type="Gene3D" id="3.40.50.300">
    <property type="entry name" value="P-loop containing nucleotide triphosphate hydrolases"/>
    <property type="match status" value="2"/>
</dbReference>
<feature type="domain" description="UvrD-like helicase ATP-binding" evidence="13">
    <location>
        <begin position="6"/>
        <end position="291"/>
    </location>
</feature>
<proteinExistence type="inferred from homology"/>
<comment type="similarity">
    <text evidence="1">Belongs to the helicase family. UvrD subfamily.</text>
</comment>
<dbReference type="PROSITE" id="PS51198">
    <property type="entry name" value="UVRD_HELICASE_ATP_BIND"/>
    <property type="match status" value="1"/>
</dbReference>
<dbReference type="GO" id="GO:0005524">
    <property type="term" value="F:ATP binding"/>
    <property type="evidence" value="ECO:0007669"/>
    <property type="project" value="UniProtKB-UniRule"/>
</dbReference>
<evidence type="ECO:0000313" key="16">
    <source>
        <dbReference type="Proteomes" id="UP000030134"/>
    </source>
</evidence>
<keyword evidence="7" id="KW-0413">Isomerase</keyword>
<organism evidence="15 16">
    <name type="scientific">Porphyromonas gingivicanis</name>
    <dbReference type="NCBI Taxonomy" id="266762"/>
    <lineage>
        <taxon>Bacteria</taxon>
        <taxon>Pseudomonadati</taxon>
        <taxon>Bacteroidota</taxon>
        <taxon>Bacteroidia</taxon>
        <taxon>Bacteroidales</taxon>
        <taxon>Porphyromonadaceae</taxon>
        <taxon>Porphyromonas</taxon>
    </lineage>
</organism>
<dbReference type="SUPFAM" id="SSF52540">
    <property type="entry name" value="P-loop containing nucleoside triphosphate hydrolases"/>
    <property type="match status" value="1"/>
</dbReference>
<evidence type="ECO:0000256" key="2">
    <source>
        <dbReference type="ARBA" id="ARBA00022741"/>
    </source>
</evidence>
<evidence type="ECO:0000256" key="10">
    <source>
        <dbReference type="ARBA" id="ARBA00034923"/>
    </source>
</evidence>
<keyword evidence="3 12" id="KW-0378">Hydrolase</keyword>
<dbReference type="EC" id="5.6.2.4" evidence="9"/>
<reference evidence="15 16" key="1">
    <citation type="submission" date="2014-08" db="EMBL/GenBank/DDBJ databases">
        <title>Porphyromonas gingivicanis strain:COT-022_OH1391 Genome sequencing.</title>
        <authorList>
            <person name="Wallis C."/>
            <person name="Deusch O."/>
            <person name="O'Flynn C."/>
            <person name="Davis I."/>
            <person name="Jospin G."/>
            <person name="Darling A.E."/>
            <person name="Coil D.A."/>
            <person name="Alexiev A."/>
            <person name="Horsfall A."/>
            <person name="Kirkwood N."/>
            <person name="Harris S."/>
            <person name="Eisen J.A."/>
        </authorList>
    </citation>
    <scope>NUCLEOTIDE SEQUENCE [LARGE SCALE GENOMIC DNA]</scope>
    <source>
        <strain evidence="16">COT-022 OH1391</strain>
    </source>
</reference>
<evidence type="ECO:0000256" key="9">
    <source>
        <dbReference type="ARBA" id="ARBA00034808"/>
    </source>
</evidence>
<evidence type="ECO:0000259" key="14">
    <source>
        <dbReference type="PROSITE" id="PS51217"/>
    </source>
</evidence>
<dbReference type="GO" id="GO:0000725">
    <property type="term" value="P:recombinational repair"/>
    <property type="evidence" value="ECO:0007669"/>
    <property type="project" value="TreeGrafter"/>
</dbReference>
<dbReference type="GO" id="GO:0043138">
    <property type="term" value="F:3'-5' DNA helicase activity"/>
    <property type="evidence" value="ECO:0007669"/>
    <property type="project" value="UniProtKB-EC"/>
</dbReference>
<evidence type="ECO:0000256" key="5">
    <source>
        <dbReference type="ARBA" id="ARBA00022840"/>
    </source>
</evidence>
<dbReference type="EMBL" id="JQZW01000008">
    <property type="protein sequence ID" value="KGN97946.1"/>
    <property type="molecule type" value="Genomic_DNA"/>
</dbReference>
<dbReference type="InterPro" id="IPR014017">
    <property type="entry name" value="DNA_helicase_UvrD-like_C"/>
</dbReference>
<keyword evidence="2 12" id="KW-0547">Nucleotide-binding</keyword>
<gene>
    <name evidence="15" type="ORF">HQ36_03175</name>
</gene>
<keyword evidence="16" id="KW-1185">Reference proteome</keyword>
<dbReference type="Pfam" id="PF21196">
    <property type="entry name" value="PcrA_UvrD_tudor"/>
    <property type="match status" value="1"/>
</dbReference>
<accession>A0A0A2G403</accession>
<evidence type="ECO:0000256" key="11">
    <source>
        <dbReference type="ARBA" id="ARBA00048988"/>
    </source>
</evidence>
<dbReference type="eggNOG" id="COG0210">
    <property type="taxonomic scope" value="Bacteria"/>
</dbReference>
<dbReference type="AlphaFoldDB" id="A0A0A2G403"/>
<dbReference type="RefSeq" id="WP_036883410.1">
    <property type="nucleotide sequence ID" value="NZ_JQZW01000008.1"/>
</dbReference>
<dbReference type="PANTHER" id="PTHR11070">
    <property type="entry name" value="UVRD / RECB / PCRA DNA HELICASE FAMILY MEMBER"/>
    <property type="match status" value="1"/>
</dbReference>
<dbReference type="STRING" id="266762.HQ36_03175"/>
<dbReference type="InterPro" id="IPR027417">
    <property type="entry name" value="P-loop_NTPase"/>
</dbReference>
<sequence>MIDYKQELNSAQAEAVLYDGGPALVIAGAGSGKTRVLTYKLAHLIECGYAPEKLMALTFTNKAAQEMQQRVAQMVSAHAASKMRVGTFHSVFARILRRYAPLLGFTPNFSIYDTSDSKSLVKKIVKELNLDNRLYTPKLILNRISTSKNRLITPQAYNSQVDMVSYDKSNGITLINSIYELYTQRCKEANAMDFDDLLFLFNVLLRDFPEVLQEIQESIDYLLIDEFQDTNPSQYLIVRRLVESKQRIFAVGDDAQSIYSFRGASMQNILSFTQLFPEARLFKLEENYRSSQNIVNLANSLIEHNRERIPKKVFSRRPKGTKTILNGADSGYEEAQNVTTSIAHYKRENPLLPYNSFAILYRTNAQSRLFEEQLRTAGIPYKIYGGLAFYGRAEIKNILAYLQLILNKDNNEAFERAAKYPKKGIGDKTLQAIYDRARGEGISLYRASQKLLLEQAPLPRAGAKNLALYLELLGDISTPVEGNFVDWIKYIVVRSGIVEALRLDNTEESETRLENVEEFVSSVQEFLTATIESDLLFDPNYSTPQDLLALFLQGISLASDRDDEEQEEDRDAVHLMTVHASKGLEYDYIYIVGLEEGLFPSQRSEMDDNLEEERRLLYVAITRAKEQCNLYFARYRIINGNGAPMLPSRFLKELDASLLAQEGIRPEEHRFLSLTSAPVPKRGIPAPKAQKEERKGVPILGGPMRQEVRPAPPTTPRKNVEMEIPQATIAIQSAEELSLGDRVFHKLFGEGIVKEIEGIKENAIATIDFGRAGEKQIFLRFAALKKFV</sequence>
<dbReference type="InterPro" id="IPR014016">
    <property type="entry name" value="UvrD-like_ATP-bd"/>
</dbReference>
<evidence type="ECO:0000256" key="6">
    <source>
        <dbReference type="ARBA" id="ARBA00023125"/>
    </source>
</evidence>
<evidence type="ECO:0000256" key="3">
    <source>
        <dbReference type="ARBA" id="ARBA00022801"/>
    </source>
</evidence>
<protein>
    <recommendedName>
        <fullName evidence="9">DNA 3'-5' helicase</fullName>
        <ecNumber evidence="9">5.6.2.4</ecNumber>
    </recommendedName>
    <alternativeName>
        <fullName evidence="10">DNA 3'-5' helicase II</fullName>
    </alternativeName>
</protein>
<dbReference type="GO" id="GO:0005829">
    <property type="term" value="C:cytosol"/>
    <property type="evidence" value="ECO:0007669"/>
    <property type="project" value="TreeGrafter"/>
</dbReference>
<dbReference type="InterPro" id="IPR000212">
    <property type="entry name" value="DNA_helicase_UvrD/REP"/>
</dbReference>
<dbReference type="PANTHER" id="PTHR11070:SF2">
    <property type="entry name" value="ATP-DEPENDENT DNA HELICASE SRS2"/>
    <property type="match status" value="1"/>
</dbReference>